<keyword evidence="8" id="KW-0597">Phosphoprotein</keyword>
<dbReference type="CDD" id="cd16917">
    <property type="entry name" value="HATPase_UhpB-NarQ-NarX-like"/>
    <property type="match status" value="1"/>
</dbReference>
<evidence type="ECO:0000256" key="16">
    <source>
        <dbReference type="ARBA" id="ARBA00023014"/>
    </source>
</evidence>
<evidence type="ECO:0000256" key="3">
    <source>
        <dbReference type="ARBA" id="ARBA00004496"/>
    </source>
</evidence>
<dbReference type="SMART" id="SM00086">
    <property type="entry name" value="PAC"/>
    <property type="match status" value="1"/>
</dbReference>
<feature type="domain" description="PAC" evidence="20">
    <location>
        <begin position="252"/>
        <end position="304"/>
    </location>
</feature>
<evidence type="ECO:0000259" key="19">
    <source>
        <dbReference type="PROSITE" id="PS50109"/>
    </source>
</evidence>
<name>A0AAX1NCA6_9BACT</name>
<dbReference type="GO" id="GO:0046872">
    <property type="term" value="F:metal ion binding"/>
    <property type="evidence" value="ECO:0007669"/>
    <property type="project" value="UniProtKB-KW"/>
</dbReference>
<dbReference type="InterPro" id="IPR035965">
    <property type="entry name" value="PAS-like_dom_sf"/>
</dbReference>
<evidence type="ECO:0000256" key="9">
    <source>
        <dbReference type="ARBA" id="ARBA00022679"/>
    </source>
</evidence>
<organism evidence="21 22">
    <name type="scientific">Flammeovirga yaeyamensis</name>
    <dbReference type="NCBI Taxonomy" id="367791"/>
    <lineage>
        <taxon>Bacteria</taxon>
        <taxon>Pseudomonadati</taxon>
        <taxon>Bacteroidota</taxon>
        <taxon>Cytophagia</taxon>
        <taxon>Cytophagales</taxon>
        <taxon>Flammeovirgaceae</taxon>
        <taxon>Flammeovirga</taxon>
    </lineage>
</organism>
<evidence type="ECO:0000313" key="22">
    <source>
        <dbReference type="Proteomes" id="UP000678679"/>
    </source>
</evidence>
<dbReference type="GO" id="GO:0000155">
    <property type="term" value="F:phosphorelay sensor kinase activity"/>
    <property type="evidence" value="ECO:0007669"/>
    <property type="project" value="InterPro"/>
</dbReference>
<evidence type="ECO:0000256" key="15">
    <source>
        <dbReference type="ARBA" id="ARBA00023012"/>
    </source>
</evidence>
<keyword evidence="10" id="KW-0479">Metal-binding</keyword>
<evidence type="ECO:0000313" key="21">
    <source>
        <dbReference type="EMBL" id="QWG03727.1"/>
    </source>
</evidence>
<evidence type="ECO:0000256" key="17">
    <source>
        <dbReference type="ARBA" id="ARBA00024827"/>
    </source>
</evidence>
<evidence type="ECO:0000256" key="1">
    <source>
        <dbReference type="ARBA" id="ARBA00000085"/>
    </source>
</evidence>
<dbReference type="SUPFAM" id="SSF55874">
    <property type="entry name" value="ATPase domain of HSP90 chaperone/DNA topoisomerase II/histidine kinase"/>
    <property type="match status" value="1"/>
</dbReference>
<dbReference type="Pfam" id="PF08447">
    <property type="entry name" value="PAS_3"/>
    <property type="match status" value="1"/>
</dbReference>
<reference evidence="21 22" key="1">
    <citation type="submission" date="2021-05" db="EMBL/GenBank/DDBJ databases">
        <title>Comparative genomic studies on the polysaccharide-degrading batcterial strains of the Flammeovirga genus.</title>
        <authorList>
            <person name="Zewei F."/>
            <person name="Zheng Z."/>
            <person name="Yu L."/>
            <person name="Ruyue G."/>
            <person name="Yanhong M."/>
            <person name="Yuanyuan C."/>
            <person name="Jingyan G."/>
            <person name="Wenjun H."/>
        </authorList>
    </citation>
    <scope>NUCLEOTIDE SEQUENCE [LARGE SCALE GENOMIC DNA]</scope>
    <source>
        <strain evidence="21 22">NBRC:100898</strain>
    </source>
</reference>
<dbReference type="InterPro" id="IPR036890">
    <property type="entry name" value="HATPase_C_sf"/>
</dbReference>
<dbReference type="SUPFAM" id="SSF55785">
    <property type="entry name" value="PYP-like sensor domain (PAS domain)"/>
    <property type="match status" value="1"/>
</dbReference>
<keyword evidence="15" id="KW-0902">Two-component regulatory system</keyword>
<dbReference type="InterPro" id="IPR005467">
    <property type="entry name" value="His_kinase_dom"/>
</dbReference>
<keyword evidence="9" id="KW-0808">Transferase</keyword>
<dbReference type="InterPro" id="IPR000014">
    <property type="entry name" value="PAS"/>
</dbReference>
<dbReference type="GO" id="GO:0051539">
    <property type="term" value="F:4 iron, 4 sulfur cluster binding"/>
    <property type="evidence" value="ECO:0007669"/>
    <property type="project" value="UniProtKB-KW"/>
</dbReference>
<keyword evidence="12" id="KW-0418">Kinase</keyword>
<keyword evidence="7" id="KW-0963">Cytoplasm</keyword>
<evidence type="ECO:0000259" key="20">
    <source>
        <dbReference type="PROSITE" id="PS50113"/>
    </source>
</evidence>
<feature type="domain" description="Histidine kinase" evidence="19">
    <location>
        <begin position="423"/>
        <end position="515"/>
    </location>
</feature>
<dbReference type="KEGG" id="fya:KMW28_09150"/>
<dbReference type="InterPro" id="IPR004358">
    <property type="entry name" value="Sig_transdc_His_kin-like_C"/>
</dbReference>
<dbReference type="GO" id="GO:0016020">
    <property type="term" value="C:membrane"/>
    <property type="evidence" value="ECO:0007669"/>
    <property type="project" value="InterPro"/>
</dbReference>
<gene>
    <name evidence="21" type="ORF">KMW28_09150</name>
</gene>
<dbReference type="PANTHER" id="PTHR24421">
    <property type="entry name" value="NITRATE/NITRITE SENSOR PROTEIN NARX-RELATED"/>
    <property type="match status" value="1"/>
</dbReference>
<keyword evidence="22" id="KW-1185">Reference proteome</keyword>
<comment type="function">
    <text evidence="17">Member of the two-component regulatory system NreB/NreC involved in the control of dissimilatory nitrate/nitrite reduction in response to oxygen. NreB functions as a direct oxygen sensor histidine kinase which is autophosphorylated, in the absence of oxygen, probably at the conserved histidine residue, and transfers its phosphate group probably to a conserved aspartate residue of NreC. NreB/NreC activates the expression of the nitrate (narGHJI) and nitrite (nir) reductase operons, as well as the putative nitrate transporter gene narT.</text>
</comment>
<sequence>MTTFNNTISLNLNDPSLHQLIVDKLLHFAILDGIGTILDSNHYFDLKKNKNSIHSFFDFSKEKNKTPNALLKRTESWIGQIHCKITHRKHAVLITKIDSNYLWISFPTKNKKEVNHHKEVLELRSKIIQLTAKEKKLHALIQAQALPQLINNDKSLLSDLPLEQDFSTQDTQAIYDNEERQRLSIQASKEGLWDWNHLTRKVFYSKAFFNMLGYDQPSKEKDITTLLSMIHQEDRVIVMKALQRDILVKDGFQLTFKMIDNEGNLIWTLLKTAVQRDINGKVTRVIGKHSDITSIKSQSENIQKAVIDTEDKERERFAKEIHDGMGQTLTASLYLLDEFIKNSETINSEENKQLCNIREKVREAIKEGRNIAHNIMPTSIEERGLCGSIEKIANYYKDISDKSLYFFHKYDQKSLSLSKQLLLLRVTQEAITNSFKHGKADNVNISIIQDIDLLQITIEDNGTGFNVEEILNEVKKSGLGLQNMKQRVSSIGGKIHFESSSNYGTCILIEVPIFTN</sequence>
<evidence type="ECO:0000256" key="5">
    <source>
        <dbReference type="ARBA" id="ARBA00017322"/>
    </source>
</evidence>
<evidence type="ECO:0000256" key="14">
    <source>
        <dbReference type="ARBA" id="ARBA00023004"/>
    </source>
</evidence>
<keyword evidence="14" id="KW-0408">Iron</keyword>
<dbReference type="PANTHER" id="PTHR24421:SF10">
    <property type="entry name" value="NITRATE_NITRITE SENSOR PROTEIN NARQ"/>
    <property type="match status" value="1"/>
</dbReference>
<dbReference type="PRINTS" id="PR00344">
    <property type="entry name" value="BCTRLSENSOR"/>
</dbReference>
<dbReference type="InterPro" id="IPR013655">
    <property type="entry name" value="PAS_fold_3"/>
</dbReference>
<comment type="catalytic activity">
    <reaction evidence="1">
        <text>ATP + protein L-histidine = ADP + protein N-phospho-L-histidine.</text>
        <dbReference type="EC" id="2.7.13.3"/>
    </reaction>
</comment>
<dbReference type="InterPro" id="IPR001610">
    <property type="entry name" value="PAC"/>
</dbReference>
<proteinExistence type="predicted"/>
<evidence type="ECO:0000256" key="18">
    <source>
        <dbReference type="ARBA" id="ARBA00030800"/>
    </source>
</evidence>
<dbReference type="PROSITE" id="PS50109">
    <property type="entry name" value="HIS_KIN"/>
    <property type="match status" value="1"/>
</dbReference>
<evidence type="ECO:0000256" key="8">
    <source>
        <dbReference type="ARBA" id="ARBA00022553"/>
    </source>
</evidence>
<dbReference type="RefSeq" id="WP_169665409.1">
    <property type="nucleotide sequence ID" value="NZ_CP076132.1"/>
</dbReference>
<keyword evidence="16" id="KW-0411">Iron-sulfur</keyword>
<dbReference type="SMART" id="SM00387">
    <property type="entry name" value="HATPase_c"/>
    <property type="match status" value="1"/>
</dbReference>
<dbReference type="Gene3D" id="1.20.5.1930">
    <property type="match status" value="1"/>
</dbReference>
<dbReference type="AlphaFoldDB" id="A0AAX1NCA6"/>
<keyword evidence="6" id="KW-0004">4Fe-4S</keyword>
<evidence type="ECO:0000256" key="2">
    <source>
        <dbReference type="ARBA" id="ARBA00001966"/>
    </source>
</evidence>
<dbReference type="InterPro" id="IPR050482">
    <property type="entry name" value="Sensor_HK_TwoCompSys"/>
</dbReference>
<evidence type="ECO:0000256" key="12">
    <source>
        <dbReference type="ARBA" id="ARBA00022777"/>
    </source>
</evidence>
<dbReference type="CDD" id="cd00130">
    <property type="entry name" value="PAS"/>
    <property type="match status" value="1"/>
</dbReference>
<comment type="subcellular location">
    <subcellularLocation>
        <location evidence="3">Cytoplasm</location>
    </subcellularLocation>
</comment>
<dbReference type="Gene3D" id="3.30.565.10">
    <property type="entry name" value="Histidine kinase-like ATPase, C-terminal domain"/>
    <property type="match status" value="1"/>
</dbReference>
<dbReference type="InterPro" id="IPR003594">
    <property type="entry name" value="HATPase_dom"/>
</dbReference>
<dbReference type="PROSITE" id="PS50113">
    <property type="entry name" value="PAC"/>
    <property type="match status" value="1"/>
</dbReference>
<evidence type="ECO:0000256" key="10">
    <source>
        <dbReference type="ARBA" id="ARBA00022723"/>
    </source>
</evidence>
<dbReference type="GO" id="GO:0005524">
    <property type="term" value="F:ATP binding"/>
    <property type="evidence" value="ECO:0007669"/>
    <property type="project" value="UniProtKB-KW"/>
</dbReference>
<dbReference type="EMBL" id="CP076132">
    <property type="protein sequence ID" value="QWG03727.1"/>
    <property type="molecule type" value="Genomic_DNA"/>
</dbReference>
<dbReference type="InterPro" id="IPR011712">
    <property type="entry name" value="Sig_transdc_His_kin_sub3_dim/P"/>
</dbReference>
<dbReference type="NCBIfam" id="TIGR00229">
    <property type="entry name" value="sensory_box"/>
    <property type="match status" value="1"/>
</dbReference>
<evidence type="ECO:0000256" key="4">
    <source>
        <dbReference type="ARBA" id="ARBA00012438"/>
    </source>
</evidence>
<keyword evidence="13" id="KW-0067">ATP-binding</keyword>
<dbReference type="Proteomes" id="UP000678679">
    <property type="component" value="Chromosome 1"/>
</dbReference>
<evidence type="ECO:0000256" key="7">
    <source>
        <dbReference type="ARBA" id="ARBA00022490"/>
    </source>
</evidence>
<dbReference type="Gene3D" id="3.30.450.20">
    <property type="entry name" value="PAS domain"/>
    <property type="match status" value="1"/>
</dbReference>
<evidence type="ECO:0000256" key="11">
    <source>
        <dbReference type="ARBA" id="ARBA00022741"/>
    </source>
</evidence>
<accession>A0AAX1NCA6</accession>
<dbReference type="Pfam" id="PF02518">
    <property type="entry name" value="HATPase_c"/>
    <property type="match status" value="1"/>
</dbReference>
<dbReference type="GO" id="GO:0005737">
    <property type="term" value="C:cytoplasm"/>
    <property type="evidence" value="ECO:0007669"/>
    <property type="project" value="UniProtKB-SubCell"/>
</dbReference>
<keyword evidence="11" id="KW-0547">Nucleotide-binding</keyword>
<dbReference type="Pfam" id="PF07730">
    <property type="entry name" value="HisKA_3"/>
    <property type="match status" value="1"/>
</dbReference>
<evidence type="ECO:0000256" key="13">
    <source>
        <dbReference type="ARBA" id="ARBA00022840"/>
    </source>
</evidence>
<dbReference type="InterPro" id="IPR000700">
    <property type="entry name" value="PAS-assoc_C"/>
</dbReference>
<evidence type="ECO:0000256" key="6">
    <source>
        <dbReference type="ARBA" id="ARBA00022485"/>
    </source>
</evidence>
<comment type="cofactor">
    <cofactor evidence="2">
        <name>[4Fe-4S] cluster</name>
        <dbReference type="ChEBI" id="CHEBI:49883"/>
    </cofactor>
</comment>
<dbReference type="GO" id="GO:0046983">
    <property type="term" value="F:protein dimerization activity"/>
    <property type="evidence" value="ECO:0007669"/>
    <property type="project" value="InterPro"/>
</dbReference>
<protein>
    <recommendedName>
        <fullName evidence="5">Oxygen sensor histidine kinase NreB</fullName>
        <ecNumber evidence="4">2.7.13.3</ecNumber>
    </recommendedName>
    <alternativeName>
        <fullName evidence="18">Nitrogen regulation protein B</fullName>
    </alternativeName>
</protein>
<dbReference type="EC" id="2.7.13.3" evidence="4"/>